<keyword evidence="8 9" id="KW-0472">Membrane</keyword>
<comment type="subunit">
    <text evidence="9">Type II secretion is composed of four main components: the outer membrane complex, the inner membrane complex, the cytoplasmic secretion ATPase and the periplasm-spanning pseudopilus.</text>
</comment>
<keyword evidence="12" id="KW-1185">Reference proteome</keyword>
<evidence type="ECO:0000256" key="2">
    <source>
        <dbReference type="ARBA" id="ARBA00008358"/>
    </source>
</evidence>
<dbReference type="InterPro" id="IPR012902">
    <property type="entry name" value="N_methyl_site"/>
</dbReference>
<evidence type="ECO:0000256" key="9">
    <source>
        <dbReference type="RuleBase" id="RU368030"/>
    </source>
</evidence>
<dbReference type="EMBL" id="JBHSDH010000013">
    <property type="protein sequence ID" value="MFC4292827.1"/>
    <property type="molecule type" value="Genomic_DNA"/>
</dbReference>
<proteinExistence type="inferred from homology"/>
<dbReference type="RefSeq" id="WP_381423836.1">
    <property type="nucleotide sequence ID" value="NZ_JBHSDH010000013.1"/>
</dbReference>
<keyword evidence="7 9" id="KW-1133">Transmembrane helix</keyword>
<comment type="function">
    <text evidence="9">Component of the type II secretion system required for the energy-dependent secretion of extracellular factors such as proteases and toxins from the periplasm.</text>
</comment>
<keyword evidence="5 9" id="KW-0997">Cell inner membrane</keyword>
<reference evidence="12" key="1">
    <citation type="journal article" date="2019" name="Int. J. Syst. Evol. Microbiol.">
        <title>The Global Catalogue of Microorganisms (GCM) 10K type strain sequencing project: providing services to taxonomists for standard genome sequencing and annotation.</title>
        <authorList>
            <consortium name="The Broad Institute Genomics Platform"/>
            <consortium name="The Broad Institute Genome Sequencing Center for Infectious Disease"/>
            <person name="Wu L."/>
            <person name="Ma J."/>
        </authorList>
    </citation>
    <scope>NUCLEOTIDE SEQUENCE [LARGE SCALE GENOMIC DNA]</scope>
    <source>
        <strain evidence="12">CECT 8531</strain>
    </source>
</reference>
<dbReference type="Pfam" id="PF07963">
    <property type="entry name" value="N_methyl"/>
    <property type="match status" value="1"/>
</dbReference>
<evidence type="ECO:0000256" key="6">
    <source>
        <dbReference type="ARBA" id="ARBA00022692"/>
    </source>
</evidence>
<protein>
    <recommendedName>
        <fullName evidence="9">Type II secretion system protein I</fullName>
        <shortName evidence="9">T2SS minor pseudopilin I</shortName>
    </recommendedName>
</protein>
<evidence type="ECO:0000256" key="7">
    <source>
        <dbReference type="ARBA" id="ARBA00022989"/>
    </source>
</evidence>
<dbReference type="Proteomes" id="UP001595887">
    <property type="component" value="Unassembled WGS sequence"/>
</dbReference>
<comment type="subcellular location">
    <subcellularLocation>
        <location evidence="1 9">Cell inner membrane</location>
        <topology evidence="1 9">Single-pass membrane protein</topology>
    </subcellularLocation>
</comment>
<evidence type="ECO:0000256" key="8">
    <source>
        <dbReference type="ARBA" id="ARBA00023136"/>
    </source>
</evidence>
<evidence type="ECO:0000259" key="10">
    <source>
        <dbReference type="Pfam" id="PF02501"/>
    </source>
</evidence>
<evidence type="ECO:0000256" key="3">
    <source>
        <dbReference type="ARBA" id="ARBA00022475"/>
    </source>
</evidence>
<evidence type="ECO:0000313" key="12">
    <source>
        <dbReference type="Proteomes" id="UP001595887"/>
    </source>
</evidence>
<dbReference type="InterPro" id="IPR045584">
    <property type="entry name" value="Pilin-like"/>
</dbReference>
<feature type="domain" description="Type II secretion system protein GspI C-terminal" evidence="10">
    <location>
        <begin position="50"/>
        <end position="114"/>
    </location>
</feature>
<comment type="similarity">
    <text evidence="2 9">Belongs to the GSP I family.</text>
</comment>
<dbReference type="SUPFAM" id="SSF54523">
    <property type="entry name" value="Pili subunits"/>
    <property type="match status" value="1"/>
</dbReference>
<comment type="PTM">
    <text evidence="9">Cleaved by prepilin peptidase.</text>
</comment>
<evidence type="ECO:0000256" key="5">
    <source>
        <dbReference type="ARBA" id="ARBA00022519"/>
    </source>
</evidence>
<dbReference type="NCBIfam" id="TIGR02532">
    <property type="entry name" value="IV_pilin_GFxxxE"/>
    <property type="match status" value="1"/>
</dbReference>
<evidence type="ECO:0000313" key="11">
    <source>
        <dbReference type="EMBL" id="MFC4292827.1"/>
    </source>
</evidence>
<dbReference type="NCBIfam" id="TIGR01707">
    <property type="entry name" value="gspI"/>
    <property type="match status" value="1"/>
</dbReference>
<organism evidence="11 12">
    <name type="scientific">Sphingorhabdus arenilitoris</name>
    <dbReference type="NCBI Taxonomy" id="1490041"/>
    <lineage>
        <taxon>Bacteria</taxon>
        <taxon>Pseudomonadati</taxon>
        <taxon>Pseudomonadota</taxon>
        <taxon>Alphaproteobacteria</taxon>
        <taxon>Sphingomonadales</taxon>
        <taxon>Sphingomonadaceae</taxon>
        <taxon>Sphingorhabdus</taxon>
    </lineage>
</organism>
<name>A0ABV8RHK3_9SPHN</name>
<evidence type="ECO:0000256" key="4">
    <source>
        <dbReference type="ARBA" id="ARBA00022481"/>
    </source>
</evidence>
<accession>A0ABV8RHK3</accession>
<evidence type="ECO:0000256" key="1">
    <source>
        <dbReference type="ARBA" id="ARBA00004377"/>
    </source>
</evidence>
<keyword evidence="3" id="KW-1003">Cell membrane</keyword>
<keyword evidence="4 9" id="KW-0488">Methylation</keyword>
<dbReference type="PANTHER" id="PTHR38779">
    <property type="entry name" value="TYPE II SECRETION SYSTEM PROTEIN I-RELATED"/>
    <property type="match status" value="1"/>
</dbReference>
<comment type="caution">
    <text evidence="11">The sequence shown here is derived from an EMBL/GenBank/DDBJ whole genome shotgun (WGS) entry which is preliminary data.</text>
</comment>
<feature type="transmembrane region" description="Helical" evidence="9">
    <location>
        <begin position="12"/>
        <end position="32"/>
    </location>
</feature>
<sequence length="124" mass="13508">MANKKRPSANGFTLLEVLVALSIFSLAALALIRLQAFTLRSASDVISHDMAWQVARNRAALLLSDPSPPVLGESGGTDENAGRSYRWIQGAQKTDDSRIVRIDIIVIGTDGRRARLQIARPVQL</sequence>
<dbReference type="InterPro" id="IPR003413">
    <property type="entry name" value="T2SS_GspI_C"/>
</dbReference>
<gene>
    <name evidence="11" type="primary">gspI</name>
    <name evidence="11" type="ORF">ACFOWX_10425</name>
</gene>
<dbReference type="Pfam" id="PF02501">
    <property type="entry name" value="T2SSI"/>
    <property type="match status" value="1"/>
</dbReference>
<dbReference type="Gene3D" id="3.30.1300.30">
    <property type="entry name" value="GSPII I/J protein-like"/>
    <property type="match status" value="1"/>
</dbReference>
<dbReference type="InterPro" id="IPR010052">
    <property type="entry name" value="T2SS_protein-GspI"/>
</dbReference>
<keyword evidence="6 9" id="KW-0812">Transmembrane</keyword>
<dbReference type="PANTHER" id="PTHR38779:SF2">
    <property type="entry name" value="TYPE II SECRETION SYSTEM PROTEIN I-RELATED"/>
    <property type="match status" value="1"/>
</dbReference>